<protein>
    <recommendedName>
        <fullName evidence="1">F-box/LRR-repeat protein 15-like leucin rich repeat domain-containing protein</fullName>
    </recommendedName>
</protein>
<name>A0A6B2L8W1_9EUKA</name>
<dbReference type="EMBL" id="GIBP01004361">
    <property type="protein sequence ID" value="NDV33330.1"/>
    <property type="molecule type" value="Transcribed_RNA"/>
</dbReference>
<dbReference type="InterPro" id="IPR057207">
    <property type="entry name" value="FBXL15_LRR"/>
</dbReference>
<evidence type="ECO:0000259" key="1">
    <source>
        <dbReference type="Pfam" id="PF25372"/>
    </source>
</evidence>
<dbReference type="GO" id="GO:0031146">
    <property type="term" value="P:SCF-dependent proteasomal ubiquitin-dependent protein catabolic process"/>
    <property type="evidence" value="ECO:0007669"/>
    <property type="project" value="TreeGrafter"/>
</dbReference>
<organism evidence="2">
    <name type="scientific">Arcella intermedia</name>
    <dbReference type="NCBI Taxonomy" id="1963864"/>
    <lineage>
        <taxon>Eukaryota</taxon>
        <taxon>Amoebozoa</taxon>
        <taxon>Tubulinea</taxon>
        <taxon>Elardia</taxon>
        <taxon>Arcellinida</taxon>
        <taxon>Sphaerothecina</taxon>
        <taxon>Arcellidae</taxon>
        <taxon>Arcella</taxon>
    </lineage>
</organism>
<dbReference type="PANTHER" id="PTHR13318:SF105">
    <property type="entry name" value="F-BOX_LRR-REPEAT PROTEIN 3"/>
    <property type="match status" value="1"/>
</dbReference>
<feature type="domain" description="F-box/LRR-repeat protein 15-like leucin rich repeat" evidence="1">
    <location>
        <begin position="46"/>
        <end position="213"/>
    </location>
</feature>
<sequence length="287" mass="32146">MKSFPTKLVSLSLENCTRIKDESLIEYSTLCTSLKHLNLKGCYKLRDKGIIAMAKSSTKLESLSLNKLRQAVNLDSINIILDSCSQLKSLNLLSCSVTDSCLQSISTKLGFNLTSLRIKFCNEVTDEGMRSICLTCLNLEVIDIQGLQKITNATMESISKCDSLVELDLRDCPQIDSGLDKILDNCTYLQVLRMRSPQIRDETISPLIHKGSYLKIIDFQSCINLSFGCIMSLASAQKVHLRRFIIHEIPLDQDQVTELTSIAPFEVTLSLQTPNGLLNVFWNSKIQ</sequence>
<dbReference type="SMART" id="SM00367">
    <property type="entry name" value="LRR_CC"/>
    <property type="match status" value="6"/>
</dbReference>
<dbReference type="InterPro" id="IPR032675">
    <property type="entry name" value="LRR_dom_sf"/>
</dbReference>
<dbReference type="SUPFAM" id="SSF52047">
    <property type="entry name" value="RNI-like"/>
    <property type="match status" value="1"/>
</dbReference>
<dbReference type="AlphaFoldDB" id="A0A6B2L8W1"/>
<evidence type="ECO:0000313" key="2">
    <source>
        <dbReference type="EMBL" id="NDV33330.1"/>
    </source>
</evidence>
<accession>A0A6B2L8W1</accession>
<dbReference type="InterPro" id="IPR006553">
    <property type="entry name" value="Leu-rich_rpt_Cys-con_subtyp"/>
</dbReference>
<dbReference type="Gene3D" id="3.80.10.10">
    <property type="entry name" value="Ribonuclease Inhibitor"/>
    <property type="match status" value="2"/>
</dbReference>
<proteinExistence type="predicted"/>
<dbReference type="Pfam" id="PF25372">
    <property type="entry name" value="DUF7885"/>
    <property type="match status" value="1"/>
</dbReference>
<dbReference type="GO" id="GO:0019005">
    <property type="term" value="C:SCF ubiquitin ligase complex"/>
    <property type="evidence" value="ECO:0007669"/>
    <property type="project" value="TreeGrafter"/>
</dbReference>
<dbReference type="PANTHER" id="PTHR13318">
    <property type="entry name" value="PARTNER OF PAIRED, ISOFORM B-RELATED"/>
    <property type="match status" value="1"/>
</dbReference>
<reference evidence="2" key="1">
    <citation type="journal article" date="2020" name="J. Eukaryot. Microbiol.">
        <title>De novo Sequencing, Assembly and Annotation of the Transcriptome for the Free-Living Testate Amoeba Arcella intermedia.</title>
        <authorList>
            <person name="Ribeiro G.M."/>
            <person name="Porfirio-Sousa A.L."/>
            <person name="Maurer-Alcala X.X."/>
            <person name="Katz L.A."/>
            <person name="Lahr D.J.G."/>
        </authorList>
    </citation>
    <scope>NUCLEOTIDE SEQUENCE</scope>
</reference>